<accession>A0A7Y2W5Z3</accession>
<comment type="caution">
    <text evidence="1">The sequence shown here is derived from an EMBL/GenBank/DDBJ whole genome shotgun (WGS) entry which is preliminary data.</text>
</comment>
<dbReference type="Proteomes" id="UP000530654">
    <property type="component" value="Unassembled WGS sequence"/>
</dbReference>
<organism evidence="1 2">
    <name type="scientific">Rhizobium laguerreae</name>
    <dbReference type="NCBI Taxonomy" id="1076926"/>
    <lineage>
        <taxon>Bacteria</taxon>
        <taxon>Pseudomonadati</taxon>
        <taxon>Pseudomonadota</taxon>
        <taxon>Alphaproteobacteria</taxon>
        <taxon>Hyphomicrobiales</taxon>
        <taxon>Rhizobiaceae</taxon>
        <taxon>Rhizobium/Agrobacterium group</taxon>
        <taxon>Rhizobium</taxon>
    </lineage>
</organism>
<evidence type="ECO:0000313" key="2">
    <source>
        <dbReference type="Proteomes" id="UP000530654"/>
    </source>
</evidence>
<evidence type="ECO:0000313" key="1">
    <source>
        <dbReference type="EMBL" id="NNH64775.1"/>
    </source>
</evidence>
<reference evidence="1 2" key="1">
    <citation type="submission" date="2020-04" db="EMBL/GenBank/DDBJ databases">
        <title>Rhizobium bacterial biofertilizers improve the content of phenolic compounds of Lactuca sativa L. under non-saline and saline-stress conditions.</title>
        <authorList>
            <person name="Ayuso-Calles M."/>
            <person name="Garcia-Estevez I."/>
            <person name="Jimenez-Gomez A."/>
            <person name="Flores-Felix J.D."/>
            <person name="Escribano-Bailon M."/>
            <person name="Rivas R."/>
        </authorList>
    </citation>
    <scope>NUCLEOTIDE SEQUENCE [LARGE SCALE GENOMIC DNA]</scope>
    <source>
        <strain evidence="1 2">GPTR02</strain>
    </source>
</reference>
<gene>
    <name evidence="1" type="ORF">HLI17_16005</name>
</gene>
<dbReference type="EMBL" id="JABEQY010000012">
    <property type="protein sequence ID" value="NNH64775.1"/>
    <property type="molecule type" value="Genomic_DNA"/>
</dbReference>
<name>A0A7Y2W5Z3_9HYPH</name>
<sequence length="78" mass="8750">MIDMLTIAVTIGYRHYPQRSGGKEEEDRFYAEFGNNSLIGFAAWLTSLDLNLGRRRRATAQSRSRCGCAVQATLLAPR</sequence>
<dbReference type="AlphaFoldDB" id="A0A7Y2W5Z3"/>
<proteinExistence type="predicted"/>
<protein>
    <submittedName>
        <fullName evidence="1">Uncharacterized protein</fullName>
    </submittedName>
</protein>
<dbReference type="RefSeq" id="WP_170281103.1">
    <property type="nucleotide sequence ID" value="NZ_JABEQY010000012.1"/>
</dbReference>